<gene>
    <name evidence="2" type="ORF">NDU88_000418</name>
</gene>
<feature type="compositionally biased region" description="Low complexity" evidence="1">
    <location>
        <begin position="7"/>
        <end position="21"/>
    </location>
</feature>
<evidence type="ECO:0000313" key="3">
    <source>
        <dbReference type="Proteomes" id="UP001066276"/>
    </source>
</evidence>
<proteinExistence type="predicted"/>
<reference evidence="2" key="1">
    <citation type="journal article" date="2022" name="bioRxiv">
        <title>Sequencing and chromosome-scale assembly of the giantPleurodeles waltlgenome.</title>
        <authorList>
            <person name="Brown T."/>
            <person name="Elewa A."/>
            <person name="Iarovenko S."/>
            <person name="Subramanian E."/>
            <person name="Araus A.J."/>
            <person name="Petzold A."/>
            <person name="Susuki M."/>
            <person name="Suzuki K.-i.T."/>
            <person name="Hayashi T."/>
            <person name="Toyoda A."/>
            <person name="Oliveira C."/>
            <person name="Osipova E."/>
            <person name="Leigh N.D."/>
            <person name="Simon A."/>
            <person name="Yun M.H."/>
        </authorList>
    </citation>
    <scope>NUCLEOTIDE SEQUENCE</scope>
    <source>
        <strain evidence="2">20211129_DDA</strain>
        <tissue evidence="2">Liver</tissue>
    </source>
</reference>
<dbReference type="Proteomes" id="UP001066276">
    <property type="component" value="Chromosome 2_2"/>
</dbReference>
<protein>
    <submittedName>
        <fullName evidence="2">Uncharacterized protein</fullName>
    </submittedName>
</protein>
<keyword evidence="3" id="KW-1185">Reference proteome</keyword>
<dbReference type="AlphaFoldDB" id="A0AAV7UTZ8"/>
<organism evidence="2 3">
    <name type="scientific">Pleurodeles waltl</name>
    <name type="common">Iberian ribbed newt</name>
    <dbReference type="NCBI Taxonomy" id="8319"/>
    <lineage>
        <taxon>Eukaryota</taxon>
        <taxon>Metazoa</taxon>
        <taxon>Chordata</taxon>
        <taxon>Craniata</taxon>
        <taxon>Vertebrata</taxon>
        <taxon>Euteleostomi</taxon>
        <taxon>Amphibia</taxon>
        <taxon>Batrachia</taxon>
        <taxon>Caudata</taxon>
        <taxon>Salamandroidea</taxon>
        <taxon>Salamandridae</taxon>
        <taxon>Pleurodelinae</taxon>
        <taxon>Pleurodeles</taxon>
    </lineage>
</organism>
<evidence type="ECO:0000313" key="2">
    <source>
        <dbReference type="EMBL" id="KAJ1191102.1"/>
    </source>
</evidence>
<comment type="caution">
    <text evidence="2">The sequence shown here is derived from an EMBL/GenBank/DDBJ whole genome shotgun (WGS) entry which is preliminary data.</text>
</comment>
<dbReference type="EMBL" id="JANPWB010000004">
    <property type="protein sequence ID" value="KAJ1191102.1"/>
    <property type="molecule type" value="Genomic_DNA"/>
</dbReference>
<feature type="region of interest" description="Disordered" evidence="1">
    <location>
        <begin position="1"/>
        <end position="24"/>
    </location>
</feature>
<accession>A0AAV7UTZ8</accession>
<sequence length="163" mass="18333">MSTCSGSTPQLLSPVPLSLPSMGKHDAKQLKLTFESKRHTRYAEGGQNSEVLIDKPDDEGPQDTDLREVLLESKDIHLLADIHTKLSDFQEEALQEIRYLHRDAQACRDREGDRPGKTLTGLFRYLHPFTYVAELLDSELNPVSCTPDLLPVTRSCTMQPQPC</sequence>
<evidence type="ECO:0000256" key="1">
    <source>
        <dbReference type="SAM" id="MobiDB-lite"/>
    </source>
</evidence>
<name>A0AAV7UTZ8_PLEWA</name>